<feature type="domain" description="YcxB-like C-terminal" evidence="2">
    <location>
        <begin position="95"/>
        <end position="150"/>
    </location>
</feature>
<sequence>MHRTILNYNEALLRQAVGGFWWRVTGLRFFLAWAAVAFGFAMAIREGDVSWFTGVLGSVLMVGTLFPIALYAMHYRNAVQKLRAMGNAQATLEASDNSLSISSGAGSASIPWSAIAEIWQLKACWLLLLSKSQFMTLPLADVTPELEAFILAKVRASGGKVA</sequence>
<protein>
    <submittedName>
        <fullName evidence="3">YcxB-like protein</fullName>
    </submittedName>
</protein>
<evidence type="ECO:0000259" key="2">
    <source>
        <dbReference type="Pfam" id="PF14317"/>
    </source>
</evidence>
<dbReference type="EMBL" id="FONH01000020">
    <property type="protein sequence ID" value="SFF47752.1"/>
    <property type="molecule type" value="Genomic_DNA"/>
</dbReference>
<name>A0A1I2IYY8_9GAMM</name>
<dbReference type="AlphaFoldDB" id="A0A1I2IYY8"/>
<evidence type="ECO:0000313" key="4">
    <source>
        <dbReference type="Proteomes" id="UP000199477"/>
    </source>
</evidence>
<organism evidence="3 4">
    <name type="scientific">Dyella marensis</name>
    <dbReference type="NCBI Taxonomy" id="500610"/>
    <lineage>
        <taxon>Bacteria</taxon>
        <taxon>Pseudomonadati</taxon>
        <taxon>Pseudomonadota</taxon>
        <taxon>Gammaproteobacteria</taxon>
        <taxon>Lysobacterales</taxon>
        <taxon>Rhodanobacteraceae</taxon>
        <taxon>Dyella</taxon>
    </lineage>
</organism>
<dbReference type="Pfam" id="PF14317">
    <property type="entry name" value="YcxB"/>
    <property type="match status" value="1"/>
</dbReference>
<keyword evidence="1" id="KW-0812">Transmembrane</keyword>
<feature type="transmembrane region" description="Helical" evidence="1">
    <location>
        <begin position="20"/>
        <end position="44"/>
    </location>
</feature>
<gene>
    <name evidence="3" type="ORF">SAMN02799615_03746</name>
</gene>
<evidence type="ECO:0000313" key="3">
    <source>
        <dbReference type="EMBL" id="SFF47752.1"/>
    </source>
</evidence>
<evidence type="ECO:0000256" key="1">
    <source>
        <dbReference type="SAM" id="Phobius"/>
    </source>
</evidence>
<dbReference type="Proteomes" id="UP000199477">
    <property type="component" value="Unassembled WGS sequence"/>
</dbReference>
<dbReference type="RefSeq" id="WP_026635699.1">
    <property type="nucleotide sequence ID" value="NZ_FONH01000020.1"/>
</dbReference>
<proteinExistence type="predicted"/>
<feature type="transmembrane region" description="Helical" evidence="1">
    <location>
        <begin position="50"/>
        <end position="73"/>
    </location>
</feature>
<reference evidence="4" key="1">
    <citation type="submission" date="2016-10" db="EMBL/GenBank/DDBJ databases">
        <authorList>
            <person name="Varghese N."/>
            <person name="Submissions S."/>
        </authorList>
    </citation>
    <scope>NUCLEOTIDE SEQUENCE [LARGE SCALE GENOMIC DNA]</scope>
    <source>
        <strain evidence="4">UNC178MFTsu3.1</strain>
    </source>
</reference>
<keyword evidence="4" id="KW-1185">Reference proteome</keyword>
<dbReference type="InterPro" id="IPR025588">
    <property type="entry name" value="YcxB-like_C"/>
</dbReference>
<keyword evidence="1" id="KW-1133">Transmembrane helix</keyword>
<keyword evidence="1" id="KW-0472">Membrane</keyword>
<accession>A0A1I2IYY8</accession>